<accession>A0A1Y5I3K8</accession>
<dbReference type="Proteomes" id="UP000195557">
    <property type="component" value="Unassembled WGS sequence"/>
</dbReference>
<feature type="region of interest" description="Disordered" evidence="4">
    <location>
        <begin position="1"/>
        <end position="28"/>
    </location>
</feature>
<gene>
    <name evidence="5" type="ORF">BE221DRAFT_202292</name>
</gene>
<dbReference type="InterPro" id="IPR029044">
    <property type="entry name" value="Nucleotide-diphossugar_trans"/>
</dbReference>
<dbReference type="eggNOG" id="KOG4748">
    <property type="taxonomic scope" value="Eukaryota"/>
</dbReference>
<protein>
    <submittedName>
        <fullName evidence="5">Subunit of Golgi mannosyltransferase complex</fullName>
    </submittedName>
</protein>
<keyword evidence="2 5" id="KW-0328">Glycosyltransferase</keyword>
<keyword evidence="3 5" id="KW-0808">Transferase</keyword>
<dbReference type="EMBL" id="KZ155840">
    <property type="protein sequence ID" value="OUS41705.1"/>
    <property type="molecule type" value="Genomic_DNA"/>
</dbReference>
<evidence type="ECO:0000256" key="4">
    <source>
        <dbReference type="SAM" id="MobiDB-lite"/>
    </source>
</evidence>
<organism evidence="5">
    <name type="scientific">Ostreococcus tauri</name>
    <name type="common">Marine green alga</name>
    <dbReference type="NCBI Taxonomy" id="70448"/>
    <lineage>
        <taxon>Eukaryota</taxon>
        <taxon>Viridiplantae</taxon>
        <taxon>Chlorophyta</taxon>
        <taxon>Mamiellophyceae</taxon>
        <taxon>Mamiellales</taxon>
        <taxon>Bathycoccaceae</taxon>
        <taxon>Ostreococcus</taxon>
    </lineage>
</organism>
<comment type="similarity">
    <text evidence="1">Belongs to the glycosyltransferase 34 family.</text>
</comment>
<dbReference type="AlphaFoldDB" id="A0A1Y5I3K8"/>
<dbReference type="Pfam" id="PF03314">
    <property type="entry name" value="DUF273"/>
    <property type="match status" value="1"/>
</dbReference>
<dbReference type="SUPFAM" id="SSF53448">
    <property type="entry name" value="Nucleotide-diphospho-sugar transferases"/>
    <property type="match status" value="1"/>
</dbReference>
<dbReference type="PANTHER" id="PTHR31306:SF4">
    <property type="entry name" value="ALPHA-1,2-GALACTOSYLTRANSFERASE"/>
    <property type="match status" value="1"/>
</dbReference>
<sequence>MKPRARSRRSDGREFDRGNAETTTSSSTRRFWRARIGANGRSDATSVSTQTLVFAISVMWALGPFARTLAQGFIKVHLRRWTRPMDRPIPCATDALVPSGLVDREFLRDVRPADVTNLPGKQPTRRLKGGIVSLACDGGVDAICAPSMANKQAYADAHGYDFIVDDDAIDRSAPTRSWSKLLAMRKHLPRYDFLLYVDVDAVVMNPETGLEDIVDVDYDQVLAADSNGVHCGVWLVRNTPWTLWFLDELWARERVFEDERRALHHLYASTRWREVTKGPIYPNANTVRARTKIVHACAFNSQPWFYETGDFIMHLAGLKGTVKCTVFARYYARARALMRAKGMVVAADVDVPPPSAWTCLTKNA</sequence>
<evidence type="ECO:0000256" key="3">
    <source>
        <dbReference type="ARBA" id="ARBA00022679"/>
    </source>
</evidence>
<evidence type="ECO:0000313" key="5">
    <source>
        <dbReference type="EMBL" id="OUS41705.1"/>
    </source>
</evidence>
<proteinExistence type="inferred from homology"/>
<dbReference type="GO" id="GO:0000139">
    <property type="term" value="C:Golgi membrane"/>
    <property type="evidence" value="ECO:0007669"/>
    <property type="project" value="TreeGrafter"/>
</dbReference>
<dbReference type="GO" id="GO:0006487">
    <property type="term" value="P:protein N-linked glycosylation"/>
    <property type="evidence" value="ECO:0007669"/>
    <property type="project" value="TreeGrafter"/>
</dbReference>
<dbReference type="Gene3D" id="3.90.550.10">
    <property type="entry name" value="Spore Coat Polysaccharide Biosynthesis Protein SpsA, Chain A"/>
    <property type="match status" value="1"/>
</dbReference>
<dbReference type="GO" id="GO:0016757">
    <property type="term" value="F:glycosyltransferase activity"/>
    <property type="evidence" value="ECO:0007669"/>
    <property type="project" value="UniProtKB-KW"/>
</dbReference>
<evidence type="ECO:0000256" key="2">
    <source>
        <dbReference type="ARBA" id="ARBA00022676"/>
    </source>
</evidence>
<evidence type="ECO:0000256" key="1">
    <source>
        <dbReference type="ARBA" id="ARBA00005664"/>
    </source>
</evidence>
<dbReference type="InterPro" id="IPR004988">
    <property type="entry name" value="DUF273"/>
</dbReference>
<name>A0A1Y5I3K8_OSTTA</name>
<dbReference type="InterPro" id="IPR008630">
    <property type="entry name" value="Glyco_trans_34"/>
</dbReference>
<dbReference type="PANTHER" id="PTHR31306">
    <property type="entry name" value="ALPHA-1,6-MANNOSYLTRANSFERASE MNN11-RELATED"/>
    <property type="match status" value="1"/>
</dbReference>
<feature type="compositionally biased region" description="Basic and acidic residues" evidence="4">
    <location>
        <begin position="8"/>
        <end position="19"/>
    </location>
</feature>
<reference evidence="5" key="1">
    <citation type="submission" date="2017-04" db="EMBL/GenBank/DDBJ databases">
        <title>Population genomics of picophytoplankton unveils novel chromosome hypervariability.</title>
        <authorList>
            <consortium name="DOE Joint Genome Institute"/>
            <person name="Blanc-Mathieu R."/>
            <person name="Krasovec M."/>
            <person name="Hebrard M."/>
            <person name="Yau S."/>
            <person name="Desgranges E."/>
            <person name="Martin J."/>
            <person name="Schackwitz W."/>
            <person name="Kuo A."/>
            <person name="Salin G."/>
            <person name="Donnadieu C."/>
            <person name="Desdevises Y."/>
            <person name="Sanchez-Ferandin S."/>
            <person name="Moreau H."/>
            <person name="Rivals E."/>
            <person name="Grigoriev I.V."/>
            <person name="Grimsley N."/>
            <person name="Eyre-Walker A."/>
            <person name="Piganeau G."/>
        </authorList>
    </citation>
    <scope>NUCLEOTIDE SEQUENCE [LARGE SCALE GENOMIC DNA]</scope>
    <source>
        <strain evidence="5">RCC 1115</strain>
    </source>
</reference>